<dbReference type="OrthoDB" id="338650at2759"/>
<dbReference type="GO" id="GO:0032958">
    <property type="term" value="P:inositol phosphate biosynthetic process"/>
    <property type="evidence" value="ECO:0007669"/>
    <property type="project" value="InterPro"/>
</dbReference>
<proteinExistence type="inferred from homology"/>
<gene>
    <name evidence="5" type="ORF">TRFO_27909</name>
</gene>
<dbReference type="RefSeq" id="XP_068357719.1">
    <property type="nucleotide sequence ID" value="XM_068505847.1"/>
</dbReference>
<evidence type="ECO:0000313" key="5">
    <source>
        <dbReference type="EMBL" id="OHT04583.1"/>
    </source>
</evidence>
<comment type="similarity">
    <text evidence="1 4">Belongs to the inositol phosphokinase (IPK) family.</text>
</comment>
<evidence type="ECO:0000256" key="4">
    <source>
        <dbReference type="RuleBase" id="RU363090"/>
    </source>
</evidence>
<evidence type="ECO:0000256" key="3">
    <source>
        <dbReference type="ARBA" id="ARBA00022777"/>
    </source>
</evidence>
<dbReference type="GO" id="GO:0000828">
    <property type="term" value="F:inositol hexakisphosphate kinase activity"/>
    <property type="evidence" value="ECO:0007669"/>
    <property type="project" value="TreeGrafter"/>
</dbReference>
<evidence type="ECO:0000256" key="2">
    <source>
        <dbReference type="ARBA" id="ARBA00022679"/>
    </source>
</evidence>
<dbReference type="AlphaFoldDB" id="A0A1J4JZI4"/>
<dbReference type="InterPro" id="IPR005522">
    <property type="entry name" value="IPK"/>
</dbReference>
<organism evidence="5 6">
    <name type="scientific">Tritrichomonas foetus</name>
    <dbReference type="NCBI Taxonomy" id="1144522"/>
    <lineage>
        <taxon>Eukaryota</taxon>
        <taxon>Metamonada</taxon>
        <taxon>Parabasalia</taxon>
        <taxon>Tritrichomonadida</taxon>
        <taxon>Tritrichomonadidae</taxon>
        <taxon>Tritrichomonas</taxon>
    </lineage>
</organism>
<dbReference type="PANTHER" id="PTHR12400">
    <property type="entry name" value="INOSITOL POLYPHOSPHATE KINASE"/>
    <property type="match status" value="1"/>
</dbReference>
<dbReference type="Pfam" id="PF03770">
    <property type="entry name" value="IPK"/>
    <property type="match status" value="2"/>
</dbReference>
<dbReference type="Proteomes" id="UP000179807">
    <property type="component" value="Unassembled WGS sequence"/>
</dbReference>
<keyword evidence="2 4" id="KW-0808">Transferase</keyword>
<comment type="caution">
    <text evidence="5">The sequence shown here is derived from an EMBL/GenBank/DDBJ whole genome shotgun (WGS) entry which is preliminary data.</text>
</comment>
<keyword evidence="6" id="KW-1185">Reference proteome</keyword>
<sequence>MADFKVGTRHYDLNASEEKKNGLIEKQKGTTTESLGVRLIDAKIRKGGEVTKAWDRKQGLKFSFEELQDVWNEFVPSCLRSDLSKRLDEIYGAFEKTVEENPGFRMYASSLLIAYDGDKPTEIRAILIDFAHTHISIDAEGADSTDPSFDDGVIQGLTSLMNFESGADDGKARAATNAKLDITLVKGPEGGSHKRIKKCIVNPGNHKCYIRPDNPHENEAYTTLTNTALVDFIPKFYGVENKAAVVEDVAADFKSPCIADFKIGAHSFDIDESADKKGNLKVKDEKTTTHDLSIRLIIAALVKDGKVTKEWKRKENASLTEAKLKEMVVEFIGTEAKANILKELKSLRKAFISTQKSNKNFRLYNASLLIIYDGDEPTKQPRCVLTKLSGTHIDIQKENYNPKDPEFDDGVVDGLDNLIDMASPSSKCCLLI</sequence>
<dbReference type="PANTHER" id="PTHR12400:SF21">
    <property type="entry name" value="KINASE"/>
    <property type="match status" value="1"/>
</dbReference>
<dbReference type="GO" id="GO:0005737">
    <property type="term" value="C:cytoplasm"/>
    <property type="evidence" value="ECO:0007669"/>
    <property type="project" value="TreeGrafter"/>
</dbReference>
<name>A0A1J4JZI4_9EUKA</name>
<dbReference type="GO" id="GO:0046854">
    <property type="term" value="P:phosphatidylinositol phosphate biosynthetic process"/>
    <property type="evidence" value="ECO:0007669"/>
    <property type="project" value="TreeGrafter"/>
</dbReference>
<dbReference type="GO" id="GO:0005634">
    <property type="term" value="C:nucleus"/>
    <property type="evidence" value="ECO:0007669"/>
    <property type="project" value="TreeGrafter"/>
</dbReference>
<accession>A0A1J4JZI4</accession>
<reference evidence="5" key="1">
    <citation type="submission" date="2016-10" db="EMBL/GenBank/DDBJ databases">
        <authorList>
            <person name="Benchimol M."/>
            <person name="Almeida L.G."/>
            <person name="Vasconcelos A.T."/>
            <person name="Perreira-Neves A."/>
            <person name="Rosa I.A."/>
            <person name="Tasca T."/>
            <person name="Bogo M.R."/>
            <person name="de Souza W."/>
        </authorList>
    </citation>
    <scope>NUCLEOTIDE SEQUENCE [LARGE SCALE GENOMIC DNA]</scope>
    <source>
        <strain evidence="5">K</strain>
    </source>
</reference>
<protein>
    <recommendedName>
        <fullName evidence="4">Kinase</fullName>
        <ecNumber evidence="4">2.7.-.-</ecNumber>
    </recommendedName>
</protein>
<dbReference type="GeneID" id="94840551"/>
<dbReference type="VEuPathDB" id="TrichDB:TRFO_27909"/>
<dbReference type="SUPFAM" id="SSF56104">
    <property type="entry name" value="SAICAR synthase-like"/>
    <property type="match status" value="2"/>
</dbReference>
<dbReference type="Gene3D" id="3.30.470.160">
    <property type="entry name" value="Inositol polyphosphate kinase"/>
    <property type="match status" value="2"/>
</dbReference>
<evidence type="ECO:0000256" key="1">
    <source>
        <dbReference type="ARBA" id="ARBA00007374"/>
    </source>
</evidence>
<dbReference type="EC" id="2.7.-.-" evidence="4"/>
<evidence type="ECO:0000313" key="6">
    <source>
        <dbReference type="Proteomes" id="UP000179807"/>
    </source>
</evidence>
<dbReference type="EMBL" id="MLAK01000788">
    <property type="protein sequence ID" value="OHT04583.1"/>
    <property type="molecule type" value="Genomic_DNA"/>
</dbReference>
<dbReference type="InterPro" id="IPR038286">
    <property type="entry name" value="IPK_sf"/>
</dbReference>
<keyword evidence="3 4" id="KW-0418">Kinase</keyword>